<feature type="domain" description="NTP pyrophosphohydrolase MazG-like" evidence="5">
    <location>
        <begin position="168"/>
        <end position="228"/>
    </location>
</feature>
<dbReference type="FunFam" id="1.10.287.1080:FF:000001">
    <property type="entry name" value="Nucleoside triphosphate pyrophosphohydrolase"/>
    <property type="match status" value="1"/>
</dbReference>
<dbReference type="InterPro" id="IPR048015">
    <property type="entry name" value="NTP-PPase_MazG-like_N"/>
</dbReference>
<dbReference type="Proteomes" id="UP000673975">
    <property type="component" value="Unassembled WGS sequence"/>
</dbReference>
<name>A0A8J7UWS4_9BACT</name>
<dbReference type="GO" id="GO:0046081">
    <property type="term" value="P:dUTP catabolic process"/>
    <property type="evidence" value="ECO:0007669"/>
    <property type="project" value="TreeGrafter"/>
</dbReference>
<keyword evidence="7" id="KW-1185">Reference proteome</keyword>
<keyword evidence="6" id="KW-0378">Hydrolase</keyword>
<evidence type="ECO:0000256" key="3">
    <source>
        <dbReference type="ARBA" id="ARBA00066372"/>
    </source>
</evidence>
<feature type="domain" description="NTP pyrophosphohydrolase MazG-like" evidence="5">
    <location>
        <begin position="31"/>
        <end position="104"/>
    </location>
</feature>
<dbReference type="InterPro" id="IPR004518">
    <property type="entry name" value="MazG-like_dom"/>
</dbReference>
<dbReference type="PANTHER" id="PTHR30522">
    <property type="entry name" value="NUCLEOSIDE TRIPHOSPHATE PYROPHOSPHOHYDROLASE"/>
    <property type="match status" value="1"/>
</dbReference>
<comment type="similarity">
    <text evidence="2">Belongs to the nucleoside triphosphate pyrophosphohydrolase family.</text>
</comment>
<dbReference type="PANTHER" id="PTHR30522:SF0">
    <property type="entry name" value="NUCLEOSIDE TRIPHOSPHATE PYROPHOSPHOHYDROLASE"/>
    <property type="match status" value="1"/>
</dbReference>
<evidence type="ECO:0000256" key="4">
    <source>
        <dbReference type="ARBA" id="ARBA00074799"/>
    </source>
</evidence>
<dbReference type="InterPro" id="IPR048011">
    <property type="entry name" value="NTP-PPase_MazG-like_C"/>
</dbReference>
<reference evidence="6" key="1">
    <citation type="submission" date="2021-02" db="EMBL/GenBank/DDBJ databases">
        <title>Natronogracilivirga saccharolytica gen. nov. sp. nov. a new anaerobic, haloalkiliphilic carbohydrate-fermenting bacterium from soda lake and proposing of Cyclonatronumiaceae fam. nov. in the phylum Balneolaeota.</title>
        <authorList>
            <person name="Zhilina T.N."/>
            <person name="Sorokin D.Y."/>
            <person name="Zavarzina D.G."/>
            <person name="Toshchakov S.V."/>
            <person name="Kublanov I.V."/>
        </authorList>
    </citation>
    <scope>NUCLEOTIDE SEQUENCE</scope>
    <source>
        <strain evidence="6">Z-1702</strain>
    </source>
</reference>
<dbReference type="GO" id="GO:0046076">
    <property type="term" value="P:dTTP catabolic process"/>
    <property type="evidence" value="ECO:0007669"/>
    <property type="project" value="TreeGrafter"/>
</dbReference>
<sequence>MAENRKPTRNFSDLVEIMTILRKECPWDRKQTHESIKDLMVEEIYEAIEAIDDNDPDELRKELGDLLLHVVFQTEIARESGRFDIGDVIWTIQEKLIRRHPHVFEDTDAADSETVKRNWEDLKMKEGERKSVLQGVPDTLPALIKAYRMQDKAAGVGFDWKSWKLAWPKLQEEIEEFRQAAEKGSEEERNEEFGDLLFSMVNVGRLMGINAEDALRMTNRKFKYRFQHIEKVINGEGKNMRDTSLEEMDRIWDAAKGKSKSKKGSGK</sequence>
<protein>
    <recommendedName>
        <fullName evidence="4">Nucleoside triphosphate pyrophosphohydrolase</fullName>
        <ecNumber evidence="3">3.6.1.8</ecNumber>
    </recommendedName>
</protein>
<gene>
    <name evidence="6" type="primary">mazG</name>
    <name evidence="6" type="ORF">NATSA_07730</name>
</gene>
<comment type="caution">
    <text evidence="6">The sequence shown here is derived from an EMBL/GenBank/DDBJ whole genome shotgun (WGS) entry which is preliminary data.</text>
</comment>
<dbReference type="NCBIfam" id="NF007113">
    <property type="entry name" value="PRK09562.1"/>
    <property type="match status" value="1"/>
</dbReference>
<organism evidence="6 7">
    <name type="scientific">Natronogracilivirga saccharolytica</name>
    <dbReference type="NCBI Taxonomy" id="2812953"/>
    <lineage>
        <taxon>Bacteria</taxon>
        <taxon>Pseudomonadati</taxon>
        <taxon>Balneolota</taxon>
        <taxon>Balneolia</taxon>
        <taxon>Balneolales</taxon>
        <taxon>Cyclonatronaceae</taxon>
        <taxon>Natronogracilivirga</taxon>
    </lineage>
</organism>
<dbReference type="GO" id="GO:0046047">
    <property type="term" value="P:TTP catabolic process"/>
    <property type="evidence" value="ECO:0007669"/>
    <property type="project" value="TreeGrafter"/>
</dbReference>
<comment type="catalytic activity">
    <reaction evidence="1">
        <text>ATP + H2O = AMP + diphosphate + H(+)</text>
        <dbReference type="Rhea" id="RHEA:14245"/>
        <dbReference type="ChEBI" id="CHEBI:15377"/>
        <dbReference type="ChEBI" id="CHEBI:15378"/>
        <dbReference type="ChEBI" id="CHEBI:30616"/>
        <dbReference type="ChEBI" id="CHEBI:33019"/>
        <dbReference type="ChEBI" id="CHEBI:456215"/>
        <dbReference type="EC" id="3.6.1.8"/>
    </reaction>
</comment>
<proteinExistence type="inferred from homology"/>
<dbReference type="GO" id="GO:0006203">
    <property type="term" value="P:dGTP catabolic process"/>
    <property type="evidence" value="ECO:0007669"/>
    <property type="project" value="TreeGrafter"/>
</dbReference>
<dbReference type="Pfam" id="PF03819">
    <property type="entry name" value="MazG"/>
    <property type="match status" value="2"/>
</dbReference>
<dbReference type="InterPro" id="IPR011551">
    <property type="entry name" value="NTP_PyrPHydrolase_MazG"/>
</dbReference>
<evidence type="ECO:0000313" key="7">
    <source>
        <dbReference type="Proteomes" id="UP000673975"/>
    </source>
</evidence>
<dbReference type="FunFam" id="1.10.287.1080:FF:000003">
    <property type="entry name" value="Nucleoside triphosphate pyrophosphohydrolase"/>
    <property type="match status" value="1"/>
</dbReference>
<dbReference type="GO" id="GO:0046052">
    <property type="term" value="P:UTP catabolic process"/>
    <property type="evidence" value="ECO:0007669"/>
    <property type="project" value="TreeGrafter"/>
</dbReference>
<evidence type="ECO:0000256" key="1">
    <source>
        <dbReference type="ARBA" id="ARBA00052141"/>
    </source>
</evidence>
<dbReference type="GO" id="GO:0006950">
    <property type="term" value="P:response to stress"/>
    <property type="evidence" value="ECO:0007669"/>
    <property type="project" value="UniProtKB-ARBA"/>
</dbReference>
<dbReference type="Gene3D" id="1.10.287.1080">
    <property type="entry name" value="MazG-like"/>
    <property type="match status" value="2"/>
</dbReference>
<evidence type="ECO:0000259" key="5">
    <source>
        <dbReference type="Pfam" id="PF03819"/>
    </source>
</evidence>
<evidence type="ECO:0000313" key="6">
    <source>
        <dbReference type="EMBL" id="MBP3192549.1"/>
    </source>
</evidence>
<accession>A0A8J7UWS4</accession>
<dbReference type="CDD" id="cd11528">
    <property type="entry name" value="NTP-PPase_MazG_Nterm"/>
    <property type="match status" value="1"/>
</dbReference>
<dbReference type="CDD" id="cd11529">
    <property type="entry name" value="NTP-PPase_MazG_Cterm"/>
    <property type="match status" value="1"/>
</dbReference>
<evidence type="ECO:0000256" key="2">
    <source>
        <dbReference type="ARBA" id="ARBA00061115"/>
    </source>
</evidence>
<dbReference type="RefSeq" id="WP_210511450.1">
    <property type="nucleotide sequence ID" value="NZ_JAFIDN010000005.1"/>
</dbReference>
<dbReference type="GO" id="GO:0046061">
    <property type="term" value="P:dATP catabolic process"/>
    <property type="evidence" value="ECO:0007669"/>
    <property type="project" value="TreeGrafter"/>
</dbReference>
<dbReference type="EC" id="3.6.1.8" evidence="3"/>
<dbReference type="EMBL" id="JAFIDN010000005">
    <property type="protein sequence ID" value="MBP3192549.1"/>
    <property type="molecule type" value="Genomic_DNA"/>
</dbReference>
<dbReference type="SUPFAM" id="SSF101386">
    <property type="entry name" value="all-alpha NTP pyrophosphatases"/>
    <property type="match status" value="2"/>
</dbReference>
<dbReference type="AlphaFoldDB" id="A0A8J7UWS4"/>
<dbReference type="NCBIfam" id="TIGR00444">
    <property type="entry name" value="mazG"/>
    <property type="match status" value="1"/>
</dbReference>
<dbReference type="GO" id="GO:0047693">
    <property type="term" value="F:ATP diphosphatase activity"/>
    <property type="evidence" value="ECO:0007669"/>
    <property type="project" value="UniProtKB-EC"/>
</dbReference>